<dbReference type="PROSITE" id="PS50235">
    <property type="entry name" value="USP_3"/>
    <property type="match status" value="1"/>
</dbReference>
<sequence>MIVKVTVTWGKEVFKNVEVDTAQPPVTFKTQLFSLTGVPPDRQKIMGVKGGLLKDDADWTKLGLKAGQKLMLMGSAEQVPVAPTTAVTFVEDLPEDEQDVEGYSKYGAGIKNAGNTCYMNSSLQCLFRVPELRNALQQYTPAGEVPIMQDGSHKLTVAARNLFAELDRSAAPVLPLAFLTQLRLSFPQFAEMSNTGLYKQQDAEECWTQILYSLRERLQHGQADSPVQKLFGVGLHTRLVCGETGEEIVEDNTSYALKCNISIDINLLHQGIALALKDDREKTSAVLNQLTRFEGTSVITHLPVYLTVQMMRFYYKVDVRQKAKILRKVAFPLLLDCYEFSSPELKKQLDGPRDALLAIEERRAIAKRAGGAAAADKASADKEPAAKSNGNSAAHDTPMPDAEPAAAAAPAAEAGPSASHTGHATGRYDLVAVLTHKGRSADSGHYVAWVKEEDGQWINFDDENIIPVKEADVLALAGGGDWHMANLLLYKQQVVPEEQE</sequence>
<comment type="similarity">
    <text evidence="2 7">Belongs to the peptidase C19 family.</text>
</comment>
<dbReference type="GO" id="GO:0016579">
    <property type="term" value="P:protein deubiquitination"/>
    <property type="evidence" value="ECO:0007669"/>
    <property type="project" value="InterPro"/>
</dbReference>
<evidence type="ECO:0000256" key="8">
    <source>
        <dbReference type="SAM" id="MobiDB-lite"/>
    </source>
</evidence>
<keyword evidence="5 7" id="KW-0378">Hydrolase</keyword>
<dbReference type="InterPro" id="IPR028889">
    <property type="entry name" value="USP"/>
</dbReference>
<dbReference type="CDD" id="cd02657">
    <property type="entry name" value="Peptidase_C19A"/>
    <property type="match status" value="1"/>
</dbReference>
<dbReference type="PROSITE" id="PS00973">
    <property type="entry name" value="USP_2"/>
    <property type="match status" value="1"/>
</dbReference>
<gene>
    <name evidence="11" type="ORF">WJX73_008697</name>
</gene>
<evidence type="ECO:0000256" key="3">
    <source>
        <dbReference type="ARBA" id="ARBA00022670"/>
    </source>
</evidence>
<dbReference type="GO" id="GO:0070628">
    <property type="term" value="F:proteasome binding"/>
    <property type="evidence" value="ECO:0007669"/>
    <property type="project" value="TreeGrafter"/>
</dbReference>
<dbReference type="Gene3D" id="3.10.20.90">
    <property type="entry name" value="Phosphatidylinositol 3-kinase Catalytic Subunit, Chain A, domain 1"/>
    <property type="match status" value="1"/>
</dbReference>
<dbReference type="Gene3D" id="3.90.70.10">
    <property type="entry name" value="Cysteine proteinases"/>
    <property type="match status" value="1"/>
</dbReference>
<dbReference type="InterPro" id="IPR044635">
    <property type="entry name" value="UBP14-like"/>
</dbReference>
<dbReference type="InterPro" id="IPR029071">
    <property type="entry name" value="Ubiquitin-like_domsf"/>
</dbReference>
<protein>
    <recommendedName>
        <fullName evidence="7">Ubiquitin carboxyl-terminal hydrolase</fullName>
        <ecNumber evidence="7">3.4.19.12</ecNumber>
    </recommendedName>
</protein>
<keyword evidence="4 7" id="KW-0833">Ubl conjugation pathway</keyword>
<evidence type="ECO:0000313" key="11">
    <source>
        <dbReference type="EMBL" id="KAK9804990.1"/>
    </source>
</evidence>
<dbReference type="PROSITE" id="PS50053">
    <property type="entry name" value="UBIQUITIN_2"/>
    <property type="match status" value="1"/>
</dbReference>
<reference evidence="11 12" key="1">
    <citation type="journal article" date="2024" name="Nat. Commun.">
        <title>Phylogenomics reveals the evolutionary origins of lichenization in chlorophyte algae.</title>
        <authorList>
            <person name="Puginier C."/>
            <person name="Libourel C."/>
            <person name="Otte J."/>
            <person name="Skaloud P."/>
            <person name="Haon M."/>
            <person name="Grisel S."/>
            <person name="Petersen M."/>
            <person name="Berrin J.G."/>
            <person name="Delaux P.M."/>
            <person name="Dal Grande F."/>
            <person name="Keller J."/>
        </authorList>
    </citation>
    <scope>NUCLEOTIDE SEQUENCE [LARGE SCALE GENOMIC DNA]</scope>
    <source>
        <strain evidence="11 12">SAG 2036</strain>
    </source>
</reference>
<evidence type="ECO:0000256" key="7">
    <source>
        <dbReference type="RuleBase" id="RU366025"/>
    </source>
</evidence>
<feature type="region of interest" description="Disordered" evidence="8">
    <location>
        <begin position="370"/>
        <end position="422"/>
    </location>
</feature>
<dbReference type="EC" id="3.4.19.12" evidence="7"/>
<dbReference type="EMBL" id="JALJOQ010000047">
    <property type="protein sequence ID" value="KAK9804990.1"/>
    <property type="molecule type" value="Genomic_DNA"/>
</dbReference>
<comment type="function">
    <text evidence="7">Recognizes and hydrolyzes the peptide bond at the C-terminal Gly of ubiquitin. Involved in the processing of poly-ubiquitin precursors as well as that of ubiquitinated proteins.</text>
</comment>
<evidence type="ECO:0000256" key="5">
    <source>
        <dbReference type="ARBA" id="ARBA00022801"/>
    </source>
</evidence>
<comment type="catalytic activity">
    <reaction evidence="1 7">
        <text>Thiol-dependent hydrolysis of ester, thioester, amide, peptide and isopeptide bonds formed by the C-terminal Gly of ubiquitin (a 76-residue protein attached to proteins as an intracellular targeting signal).</text>
        <dbReference type="EC" id="3.4.19.12"/>
    </reaction>
</comment>
<dbReference type="SUPFAM" id="SSF54236">
    <property type="entry name" value="Ubiquitin-like"/>
    <property type="match status" value="1"/>
</dbReference>
<name>A0AAW1P586_9CHLO</name>
<dbReference type="CDD" id="cd16104">
    <property type="entry name" value="Ubl_USP14_like"/>
    <property type="match status" value="1"/>
</dbReference>
<accession>A0AAW1P586</accession>
<dbReference type="InterPro" id="IPR001394">
    <property type="entry name" value="Peptidase_C19_UCH"/>
</dbReference>
<proteinExistence type="inferred from homology"/>
<dbReference type="InterPro" id="IPR018200">
    <property type="entry name" value="USP_CS"/>
</dbReference>
<feature type="compositionally biased region" description="Low complexity" evidence="8">
    <location>
        <begin position="402"/>
        <end position="414"/>
    </location>
</feature>
<evidence type="ECO:0000256" key="4">
    <source>
        <dbReference type="ARBA" id="ARBA00022786"/>
    </source>
</evidence>
<evidence type="ECO:0000259" key="10">
    <source>
        <dbReference type="PROSITE" id="PS50235"/>
    </source>
</evidence>
<dbReference type="AlphaFoldDB" id="A0AAW1P586"/>
<feature type="domain" description="Ubiquitin-like" evidence="9">
    <location>
        <begin position="3"/>
        <end position="73"/>
    </location>
</feature>
<dbReference type="PANTHER" id="PTHR43982:SF1">
    <property type="entry name" value="UBIQUITIN CARBOXYL-TERMINAL HYDROLASE 14"/>
    <property type="match status" value="1"/>
</dbReference>
<dbReference type="GO" id="GO:0061136">
    <property type="term" value="P:regulation of proteasomal protein catabolic process"/>
    <property type="evidence" value="ECO:0007669"/>
    <property type="project" value="TreeGrafter"/>
</dbReference>
<keyword evidence="3 7" id="KW-0645">Protease</keyword>
<dbReference type="GO" id="GO:0004843">
    <property type="term" value="F:cysteine-type deubiquitinase activity"/>
    <property type="evidence" value="ECO:0007669"/>
    <property type="project" value="UniProtKB-UniRule"/>
</dbReference>
<dbReference type="FunFam" id="3.10.20.90:FF:000119">
    <property type="entry name" value="Ubiquitin carboxyl-terminal hydrolase 14"/>
    <property type="match status" value="1"/>
</dbReference>
<evidence type="ECO:0000313" key="12">
    <source>
        <dbReference type="Proteomes" id="UP001465755"/>
    </source>
</evidence>
<dbReference type="Pfam" id="PF00443">
    <property type="entry name" value="UCH"/>
    <property type="match status" value="1"/>
</dbReference>
<keyword evidence="12" id="KW-1185">Reference proteome</keyword>
<evidence type="ECO:0000256" key="6">
    <source>
        <dbReference type="ARBA" id="ARBA00022807"/>
    </source>
</evidence>
<dbReference type="GO" id="GO:0043161">
    <property type="term" value="P:proteasome-mediated ubiquitin-dependent protein catabolic process"/>
    <property type="evidence" value="ECO:0007669"/>
    <property type="project" value="InterPro"/>
</dbReference>
<dbReference type="PANTHER" id="PTHR43982">
    <property type="entry name" value="UBIQUITIN CARBOXYL-TERMINAL HYDROLASE"/>
    <property type="match status" value="1"/>
</dbReference>
<dbReference type="InterPro" id="IPR038765">
    <property type="entry name" value="Papain-like_cys_pep_sf"/>
</dbReference>
<evidence type="ECO:0000259" key="9">
    <source>
        <dbReference type="PROSITE" id="PS50053"/>
    </source>
</evidence>
<dbReference type="SMART" id="SM00213">
    <property type="entry name" value="UBQ"/>
    <property type="match status" value="1"/>
</dbReference>
<keyword evidence="6 7" id="KW-0788">Thiol protease</keyword>
<evidence type="ECO:0000256" key="1">
    <source>
        <dbReference type="ARBA" id="ARBA00000707"/>
    </source>
</evidence>
<comment type="caution">
    <text evidence="11">The sequence shown here is derived from an EMBL/GenBank/DDBJ whole genome shotgun (WGS) entry which is preliminary data.</text>
</comment>
<dbReference type="InterPro" id="IPR000626">
    <property type="entry name" value="Ubiquitin-like_dom"/>
</dbReference>
<feature type="domain" description="USP" evidence="10">
    <location>
        <begin position="108"/>
        <end position="493"/>
    </location>
</feature>
<dbReference type="SUPFAM" id="SSF54001">
    <property type="entry name" value="Cysteine proteinases"/>
    <property type="match status" value="1"/>
</dbReference>
<dbReference type="Proteomes" id="UP001465755">
    <property type="component" value="Unassembled WGS sequence"/>
</dbReference>
<evidence type="ECO:0000256" key="2">
    <source>
        <dbReference type="ARBA" id="ARBA00009085"/>
    </source>
</evidence>
<dbReference type="PROSITE" id="PS00972">
    <property type="entry name" value="USP_1"/>
    <property type="match status" value="1"/>
</dbReference>
<organism evidence="11 12">
    <name type="scientific">Symbiochloris irregularis</name>
    <dbReference type="NCBI Taxonomy" id="706552"/>
    <lineage>
        <taxon>Eukaryota</taxon>
        <taxon>Viridiplantae</taxon>
        <taxon>Chlorophyta</taxon>
        <taxon>core chlorophytes</taxon>
        <taxon>Trebouxiophyceae</taxon>
        <taxon>Trebouxiales</taxon>
        <taxon>Trebouxiaceae</taxon>
        <taxon>Symbiochloris</taxon>
    </lineage>
</organism>